<comment type="caution">
    <text evidence="3">The sequence shown here is derived from an EMBL/GenBank/DDBJ whole genome shotgun (WGS) entry which is preliminary data.</text>
</comment>
<accession>A0ABW0X8T8</accession>
<evidence type="ECO:0000313" key="4">
    <source>
        <dbReference type="Proteomes" id="UP001595975"/>
    </source>
</evidence>
<evidence type="ECO:0008006" key="5">
    <source>
        <dbReference type="Google" id="ProtNLM"/>
    </source>
</evidence>
<protein>
    <recommendedName>
        <fullName evidence="5">WD40 repeat protein</fullName>
    </recommendedName>
</protein>
<feature type="chain" id="PRO_5046635511" description="WD40 repeat protein" evidence="2">
    <location>
        <begin position="38"/>
        <end position="312"/>
    </location>
</feature>
<gene>
    <name evidence="3" type="ORF">ACFP3U_29045</name>
</gene>
<dbReference type="Gene3D" id="2.120.10.30">
    <property type="entry name" value="TolB, C-terminal domain"/>
    <property type="match status" value="2"/>
</dbReference>
<dbReference type="Pfam" id="PF07676">
    <property type="entry name" value="PD40"/>
    <property type="match status" value="1"/>
</dbReference>
<reference evidence="4" key="1">
    <citation type="journal article" date="2019" name="Int. J. Syst. Evol. Microbiol.">
        <title>The Global Catalogue of Microorganisms (GCM) 10K type strain sequencing project: providing services to taxonomists for standard genome sequencing and annotation.</title>
        <authorList>
            <consortium name="The Broad Institute Genomics Platform"/>
            <consortium name="The Broad Institute Genome Sequencing Center for Infectious Disease"/>
            <person name="Wu L."/>
            <person name="Ma J."/>
        </authorList>
    </citation>
    <scope>NUCLEOTIDE SEQUENCE [LARGE SCALE GENOMIC DNA]</scope>
    <source>
        <strain evidence="4">CGMCC 4.1437</strain>
    </source>
</reference>
<name>A0ABW0X8T8_9ACTN</name>
<proteinExistence type="inferred from homology"/>
<keyword evidence="2" id="KW-0732">Signal</keyword>
<dbReference type="EMBL" id="JBHSOF010000049">
    <property type="protein sequence ID" value="MFC5666997.1"/>
    <property type="molecule type" value="Genomic_DNA"/>
</dbReference>
<evidence type="ECO:0000256" key="2">
    <source>
        <dbReference type="SAM" id="SignalP"/>
    </source>
</evidence>
<feature type="signal peptide" evidence="2">
    <location>
        <begin position="1"/>
        <end position="37"/>
    </location>
</feature>
<dbReference type="PANTHER" id="PTHR36842:SF1">
    <property type="entry name" value="PROTEIN TOLB"/>
    <property type="match status" value="1"/>
</dbReference>
<dbReference type="InterPro" id="IPR011659">
    <property type="entry name" value="WD40"/>
</dbReference>
<organism evidence="3 4">
    <name type="scientific">Kitasatospora misakiensis</name>
    <dbReference type="NCBI Taxonomy" id="67330"/>
    <lineage>
        <taxon>Bacteria</taxon>
        <taxon>Bacillati</taxon>
        <taxon>Actinomycetota</taxon>
        <taxon>Actinomycetes</taxon>
        <taxon>Kitasatosporales</taxon>
        <taxon>Streptomycetaceae</taxon>
        <taxon>Kitasatospora</taxon>
    </lineage>
</organism>
<dbReference type="Proteomes" id="UP001595975">
    <property type="component" value="Unassembled WGS sequence"/>
</dbReference>
<keyword evidence="4" id="KW-1185">Reference proteome</keyword>
<sequence length="312" mass="32401">MSKALSFRKSSSRAAKFAAVAALTLGLVATVSPAAQAASLGAAGSKGLKHNVLTVSNGTRYVQIDGRTVDFRTVVRDLAWSPDGSKAVFIDGASNLVISDPDGSNRVTVAKNPGGQNWNHPTWHSVPAIPAAGVPARNSIVFVARKNGVSQLKTVPAAAGQGQPADLSVWGDGDGDLLPQTGNIWPNASSKTGTSVFANVDNGTVYIRDENLRSQTDELAKGSEPAVSPDGEDVVFVRSVQGHDHLFVQGRGDKTAKDLTPKATTNYTEPTFSPDGRTIAARTPKGIVTLPVSGAAKPVVVTSRVGLPAYRG</sequence>
<comment type="similarity">
    <text evidence="1">Belongs to the TolB family.</text>
</comment>
<dbReference type="InterPro" id="IPR011042">
    <property type="entry name" value="6-blade_b-propeller_TolB-like"/>
</dbReference>
<dbReference type="PANTHER" id="PTHR36842">
    <property type="entry name" value="PROTEIN TOLB HOMOLOG"/>
    <property type="match status" value="1"/>
</dbReference>
<evidence type="ECO:0000313" key="3">
    <source>
        <dbReference type="EMBL" id="MFC5666997.1"/>
    </source>
</evidence>
<evidence type="ECO:0000256" key="1">
    <source>
        <dbReference type="ARBA" id="ARBA00009820"/>
    </source>
</evidence>
<dbReference type="SUPFAM" id="SSF69304">
    <property type="entry name" value="Tricorn protease N-terminal domain"/>
    <property type="match status" value="1"/>
</dbReference>
<dbReference type="RefSeq" id="WP_380228678.1">
    <property type="nucleotide sequence ID" value="NZ_JBHSOF010000049.1"/>
</dbReference>